<dbReference type="SUPFAM" id="SSF88946">
    <property type="entry name" value="Sigma2 domain of RNA polymerase sigma factors"/>
    <property type="match status" value="1"/>
</dbReference>
<evidence type="ECO:0000259" key="8">
    <source>
        <dbReference type="Pfam" id="PF08281"/>
    </source>
</evidence>
<dbReference type="PANTHER" id="PTHR43133">
    <property type="entry name" value="RNA POLYMERASE ECF-TYPE SIGMA FACTO"/>
    <property type="match status" value="1"/>
</dbReference>
<evidence type="ECO:0000256" key="1">
    <source>
        <dbReference type="ARBA" id="ARBA00010641"/>
    </source>
</evidence>
<proteinExistence type="inferred from homology"/>
<dbReference type="Proteomes" id="UP000475249">
    <property type="component" value="Unassembled WGS sequence"/>
</dbReference>
<dbReference type="InterPro" id="IPR039425">
    <property type="entry name" value="RNA_pol_sigma-70-like"/>
</dbReference>
<organism evidence="9 10">
    <name type="scientific">Poritiphilus flavus</name>
    <dbReference type="NCBI Taxonomy" id="2697053"/>
    <lineage>
        <taxon>Bacteria</taxon>
        <taxon>Pseudomonadati</taxon>
        <taxon>Bacteroidota</taxon>
        <taxon>Flavobacteriia</taxon>
        <taxon>Flavobacteriales</taxon>
        <taxon>Flavobacteriaceae</taxon>
        <taxon>Poritiphilus</taxon>
    </lineage>
</organism>
<dbReference type="Gene3D" id="1.10.1740.10">
    <property type="match status" value="1"/>
</dbReference>
<evidence type="ECO:0000256" key="5">
    <source>
        <dbReference type="ARBA" id="ARBA00023163"/>
    </source>
</evidence>
<dbReference type="InterPro" id="IPR000838">
    <property type="entry name" value="RNA_pol_sigma70_ECF_CS"/>
</dbReference>
<comment type="similarity">
    <text evidence="1 6">Belongs to the sigma-70 factor family. ECF subfamily.</text>
</comment>
<dbReference type="InterPro" id="IPR013325">
    <property type="entry name" value="RNA_pol_sigma_r2"/>
</dbReference>
<reference evidence="9 10" key="1">
    <citation type="submission" date="2020-01" db="EMBL/GenBank/DDBJ databases">
        <title>Bacteria diversity of Porities sp.</title>
        <authorList>
            <person name="Wang G."/>
        </authorList>
    </citation>
    <scope>NUCLEOTIDE SEQUENCE [LARGE SCALE GENOMIC DNA]</scope>
    <source>
        <strain evidence="9 10">R33</strain>
    </source>
</reference>
<dbReference type="NCBIfam" id="TIGR02937">
    <property type="entry name" value="sigma70-ECF"/>
    <property type="match status" value="1"/>
</dbReference>
<dbReference type="InterPro" id="IPR014284">
    <property type="entry name" value="RNA_pol_sigma-70_dom"/>
</dbReference>
<dbReference type="Gene3D" id="1.10.10.10">
    <property type="entry name" value="Winged helix-like DNA-binding domain superfamily/Winged helix DNA-binding domain"/>
    <property type="match status" value="1"/>
</dbReference>
<dbReference type="InterPro" id="IPR013249">
    <property type="entry name" value="RNA_pol_sigma70_r4_t2"/>
</dbReference>
<dbReference type="AlphaFoldDB" id="A0A6L9EB86"/>
<name>A0A6L9EB86_9FLAO</name>
<dbReference type="GO" id="GO:0016987">
    <property type="term" value="F:sigma factor activity"/>
    <property type="evidence" value="ECO:0007669"/>
    <property type="project" value="UniProtKB-KW"/>
</dbReference>
<comment type="caution">
    <text evidence="9">The sequence shown here is derived from an EMBL/GenBank/DDBJ whole genome shotgun (WGS) entry which is preliminary data.</text>
</comment>
<keyword evidence="4 6" id="KW-0238">DNA-binding</keyword>
<dbReference type="RefSeq" id="WP_161434882.1">
    <property type="nucleotide sequence ID" value="NZ_WXYO01000003.1"/>
</dbReference>
<dbReference type="InterPro" id="IPR007627">
    <property type="entry name" value="RNA_pol_sigma70_r2"/>
</dbReference>
<keyword evidence="10" id="KW-1185">Reference proteome</keyword>
<dbReference type="GO" id="GO:0003677">
    <property type="term" value="F:DNA binding"/>
    <property type="evidence" value="ECO:0007669"/>
    <property type="project" value="UniProtKB-KW"/>
</dbReference>
<evidence type="ECO:0000259" key="7">
    <source>
        <dbReference type="Pfam" id="PF04542"/>
    </source>
</evidence>
<feature type="domain" description="RNA polymerase sigma factor 70 region 4 type 2" evidence="8">
    <location>
        <begin position="123"/>
        <end position="175"/>
    </location>
</feature>
<evidence type="ECO:0000256" key="2">
    <source>
        <dbReference type="ARBA" id="ARBA00023015"/>
    </source>
</evidence>
<feature type="domain" description="RNA polymerase sigma-70 region 2" evidence="7">
    <location>
        <begin position="24"/>
        <end position="92"/>
    </location>
</feature>
<evidence type="ECO:0000313" key="10">
    <source>
        <dbReference type="Proteomes" id="UP000475249"/>
    </source>
</evidence>
<evidence type="ECO:0000256" key="3">
    <source>
        <dbReference type="ARBA" id="ARBA00023082"/>
    </source>
</evidence>
<dbReference type="PROSITE" id="PS01063">
    <property type="entry name" value="SIGMA70_ECF"/>
    <property type="match status" value="1"/>
</dbReference>
<evidence type="ECO:0000313" key="9">
    <source>
        <dbReference type="EMBL" id="NAS11842.1"/>
    </source>
</evidence>
<evidence type="ECO:0000256" key="4">
    <source>
        <dbReference type="ARBA" id="ARBA00023125"/>
    </source>
</evidence>
<dbReference type="CDD" id="cd06171">
    <property type="entry name" value="Sigma70_r4"/>
    <property type="match status" value="1"/>
</dbReference>
<dbReference type="EMBL" id="WXYO01000003">
    <property type="protein sequence ID" value="NAS11842.1"/>
    <property type="molecule type" value="Genomic_DNA"/>
</dbReference>
<keyword evidence="2 6" id="KW-0805">Transcription regulation</keyword>
<dbReference type="InterPro" id="IPR013324">
    <property type="entry name" value="RNA_pol_sigma_r3/r4-like"/>
</dbReference>
<dbReference type="Pfam" id="PF04542">
    <property type="entry name" value="Sigma70_r2"/>
    <property type="match status" value="1"/>
</dbReference>
<dbReference type="GO" id="GO:0006352">
    <property type="term" value="P:DNA-templated transcription initiation"/>
    <property type="evidence" value="ECO:0007669"/>
    <property type="project" value="InterPro"/>
</dbReference>
<sequence length="194" mass="22512">MSQNLDQHYIERALNGDTRAYAVLIDRYKHMVYTMAAQIVKNNEDAEEVAQDVFLKAFKALNSYKGDAKFSTWLYKIAYYRSLDYLKKKQRRISTTTIDVSREYSISALDSEMDDMEVQERQQMVKKAIQQLPEDDGVLITLHYYEELSLKEISEIMGNSPNALKVRLHRARKKLADLLKSTVEPEILNSYGGK</sequence>
<protein>
    <recommendedName>
        <fullName evidence="6">RNA polymerase sigma factor</fullName>
    </recommendedName>
</protein>
<dbReference type="InterPro" id="IPR036388">
    <property type="entry name" value="WH-like_DNA-bd_sf"/>
</dbReference>
<dbReference type="SUPFAM" id="SSF88659">
    <property type="entry name" value="Sigma3 and sigma4 domains of RNA polymerase sigma factors"/>
    <property type="match status" value="1"/>
</dbReference>
<gene>
    <name evidence="9" type="ORF">GTQ38_07515</name>
</gene>
<dbReference type="Pfam" id="PF08281">
    <property type="entry name" value="Sigma70_r4_2"/>
    <property type="match status" value="1"/>
</dbReference>
<evidence type="ECO:0000256" key="6">
    <source>
        <dbReference type="RuleBase" id="RU000716"/>
    </source>
</evidence>
<accession>A0A6L9EB86</accession>
<dbReference type="PANTHER" id="PTHR43133:SF8">
    <property type="entry name" value="RNA POLYMERASE SIGMA FACTOR HI_1459-RELATED"/>
    <property type="match status" value="1"/>
</dbReference>
<keyword evidence="5 6" id="KW-0804">Transcription</keyword>
<keyword evidence="3 6" id="KW-0731">Sigma factor</keyword>